<keyword evidence="2" id="KW-0812">Transmembrane</keyword>
<protein>
    <submittedName>
        <fullName evidence="3">Uncharacterized protein</fullName>
    </submittedName>
</protein>
<feature type="transmembrane region" description="Helical" evidence="2">
    <location>
        <begin position="72"/>
        <end position="91"/>
    </location>
</feature>
<keyword evidence="4" id="KW-1185">Reference proteome</keyword>
<feature type="compositionally biased region" description="Basic and acidic residues" evidence="1">
    <location>
        <begin position="7"/>
        <end position="18"/>
    </location>
</feature>
<dbReference type="Proteomes" id="UP001292094">
    <property type="component" value="Unassembled WGS sequence"/>
</dbReference>
<proteinExistence type="predicted"/>
<evidence type="ECO:0000313" key="4">
    <source>
        <dbReference type="Proteomes" id="UP001292094"/>
    </source>
</evidence>
<feature type="region of interest" description="Disordered" evidence="1">
    <location>
        <begin position="1"/>
        <end position="38"/>
    </location>
</feature>
<keyword evidence="2" id="KW-0472">Membrane</keyword>
<keyword evidence="2" id="KW-1133">Transmembrane helix</keyword>
<sequence length="113" mass="12625">MKSRGMTSEDRGLRHEEVNVTSGTGLSQDTSPSKALQPCNFDRPSLRACSDEDVAERLVGHARRNTPTHLRLHDVIVFLTLSLFIPLLYFTRISDNGRLDRKLLVILLAVPGL</sequence>
<gene>
    <name evidence="3" type="ORF">Pmani_015278</name>
</gene>
<dbReference type="AlphaFoldDB" id="A0AAE1UA24"/>
<evidence type="ECO:0000256" key="1">
    <source>
        <dbReference type="SAM" id="MobiDB-lite"/>
    </source>
</evidence>
<reference evidence="3" key="1">
    <citation type="submission" date="2023-11" db="EMBL/GenBank/DDBJ databases">
        <title>Genome assemblies of two species of porcelain crab, Petrolisthes cinctipes and Petrolisthes manimaculis (Anomura: Porcellanidae).</title>
        <authorList>
            <person name="Angst P."/>
        </authorList>
    </citation>
    <scope>NUCLEOTIDE SEQUENCE</scope>
    <source>
        <strain evidence="3">PB745_02</strain>
        <tissue evidence="3">Gill</tissue>
    </source>
</reference>
<evidence type="ECO:0000256" key="2">
    <source>
        <dbReference type="SAM" id="Phobius"/>
    </source>
</evidence>
<evidence type="ECO:0000313" key="3">
    <source>
        <dbReference type="EMBL" id="KAK4313371.1"/>
    </source>
</evidence>
<name>A0AAE1UA24_9EUCA</name>
<organism evidence="3 4">
    <name type="scientific">Petrolisthes manimaculis</name>
    <dbReference type="NCBI Taxonomy" id="1843537"/>
    <lineage>
        <taxon>Eukaryota</taxon>
        <taxon>Metazoa</taxon>
        <taxon>Ecdysozoa</taxon>
        <taxon>Arthropoda</taxon>
        <taxon>Crustacea</taxon>
        <taxon>Multicrustacea</taxon>
        <taxon>Malacostraca</taxon>
        <taxon>Eumalacostraca</taxon>
        <taxon>Eucarida</taxon>
        <taxon>Decapoda</taxon>
        <taxon>Pleocyemata</taxon>
        <taxon>Anomura</taxon>
        <taxon>Galatheoidea</taxon>
        <taxon>Porcellanidae</taxon>
        <taxon>Petrolisthes</taxon>
    </lineage>
</organism>
<dbReference type="EMBL" id="JAWZYT010001324">
    <property type="protein sequence ID" value="KAK4313371.1"/>
    <property type="molecule type" value="Genomic_DNA"/>
</dbReference>
<feature type="compositionally biased region" description="Polar residues" evidence="1">
    <location>
        <begin position="19"/>
        <end position="34"/>
    </location>
</feature>
<accession>A0AAE1UA24</accession>
<comment type="caution">
    <text evidence="3">The sequence shown here is derived from an EMBL/GenBank/DDBJ whole genome shotgun (WGS) entry which is preliminary data.</text>
</comment>